<feature type="transmembrane region" description="Helical" evidence="9">
    <location>
        <begin position="1127"/>
        <end position="1147"/>
    </location>
</feature>
<dbReference type="InterPro" id="IPR027417">
    <property type="entry name" value="P-loop_NTPase"/>
</dbReference>
<dbReference type="InterPro" id="IPR003593">
    <property type="entry name" value="AAA+_ATPase"/>
</dbReference>
<dbReference type="PROSITE" id="PS50893">
    <property type="entry name" value="ABC_TRANSPORTER_2"/>
    <property type="match status" value="2"/>
</dbReference>
<feature type="domain" description="ABC transporter" evidence="10">
    <location>
        <begin position="1304"/>
        <end position="1536"/>
    </location>
</feature>
<dbReference type="Pfam" id="PF00664">
    <property type="entry name" value="ABC_membrane"/>
    <property type="match status" value="2"/>
</dbReference>
<feature type="transmembrane region" description="Helical" evidence="9">
    <location>
        <begin position="24"/>
        <end position="45"/>
    </location>
</feature>
<feature type="domain" description="ABC transmembrane type-1" evidence="11">
    <location>
        <begin position="950"/>
        <end position="1269"/>
    </location>
</feature>
<keyword evidence="2" id="KW-0813">Transport</keyword>
<dbReference type="FunFam" id="3.40.50.300:FF:001577">
    <property type="entry name" value="ABC bile acid transporter"/>
    <property type="match status" value="1"/>
</dbReference>
<dbReference type="Pfam" id="PF00005">
    <property type="entry name" value="ABC_tran"/>
    <property type="match status" value="2"/>
</dbReference>
<dbReference type="CDD" id="cd03250">
    <property type="entry name" value="ABCC_MRP_domain1"/>
    <property type="match status" value="1"/>
</dbReference>
<feature type="transmembrane region" description="Helical" evidence="9">
    <location>
        <begin position="282"/>
        <end position="303"/>
    </location>
</feature>
<feature type="transmembrane region" description="Helical" evidence="9">
    <location>
        <begin position="169"/>
        <end position="190"/>
    </location>
</feature>
<dbReference type="OrthoDB" id="6500128at2759"/>
<feature type="compositionally biased region" description="Polar residues" evidence="8">
    <location>
        <begin position="381"/>
        <end position="406"/>
    </location>
</feature>
<feature type="transmembrane region" description="Helical" evidence="9">
    <location>
        <begin position="1100"/>
        <end position="1121"/>
    </location>
</feature>
<feature type="region of interest" description="Disordered" evidence="8">
    <location>
        <begin position="371"/>
        <end position="419"/>
    </location>
</feature>
<feature type="transmembrane region" description="Helical" evidence="9">
    <location>
        <begin position="139"/>
        <end position="157"/>
    </location>
</feature>
<evidence type="ECO:0000313" key="12">
    <source>
        <dbReference type="EMBL" id="KAF2430517.1"/>
    </source>
</evidence>
<evidence type="ECO:0000256" key="4">
    <source>
        <dbReference type="ARBA" id="ARBA00022741"/>
    </source>
</evidence>
<gene>
    <name evidence="12" type="ORF">EJ08DRAFT_236168</name>
</gene>
<keyword evidence="13" id="KW-1185">Reference proteome</keyword>
<dbReference type="InterPro" id="IPR036640">
    <property type="entry name" value="ABC1_TM_sf"/>
</dbReference>
<evidence type="ECO:0000259" key="10">
    <source>
        <dbReference type="PROSITE" id="PS50893"/>
    </source>
</evidence>
<keyword evidence="3 9" id="KW-0812">Transmembrane</keyword>
<dbReference type="InterPro" id="IPR050173">
    <property type="entry name" value="ABC_transporter_C-like"/>
</dbReference>
<sequence>MSQYAASRHEGFWDYDNARFTDVALPYISAVPLFTISLISVSRLIPSRVANSFGPWRPKWTTSFIQEELSDDDAGTLPKDAKNPLLWPIALAIISVIALAVQIAKLLTISGLQVHTILLVVSWTLASVVVALSRPRYAIPSLLTFYIPALVAELAASKSWSSQPDLQSLGPHLSAVLAVVSIAIILLMPLRPRSPYSGPISAVQSTPHNTERSPEDALRLWQFLTVSWVWPLLSIGKARQMQNEDVWLMGYDFQTRRIAQAFREIRGSTVLRRLLRANGIDCCVLILISFIQLFCEFASPLLLHQLLLVMESPHRRNQPALTYALLMLLRGVISAQAASLSLWYSRRCFERSRAELIMMIFDKTMSRKVIVSPEKKEGETTDGTANGSDSKPNENGTSNGTAASGNTGETATSKKAEKKKEGKLALQLKLFKEAFWRSSKTDTKAKGPASTGLILNLVRTDADEIAQRFRELERLVKLPFGIIFAIWLIWALLGPTCFVAVFCIFIAQILNALVTRIQVRWRRNFSKKSTDARVQINSQYIDVIRHLRWYAWQETWLAKVMAARRHELNIRIVSMCLNLTSYFINVLAGGLFPVAAFWAFTVLGGHQLRIDLIFPALQLFGNLQSRLREIPSLLTTFLNAYVAMDRIEDFMNEPEKEAQTEPEPDTTPAAVSATLRLSDCTFAWPGTDVVALQEVSLVIEPGLTVVYGKIGSGKTALLKGLLGEMDLQCGHSEVPNTMIGYCSQTPWLQSMSIRDNILFFAPYDEQRYEKVLECCALSEDLTNFRDGDQSHIGENGIGLSGGQKARVALARAIYSRSQTLLLDDPLSALDHQTAETIVQKAFSWLSEDNRTVVLVTHRTSLVRKTADLFVGITEDGVTTSKEDPFSSKEGSPEREDKASPEVVEKKPTDAKEGGNSGSPQQFIEQEHRETGAVKAKVWLTFVRAGKYWWIFLFAMMILVRIFNFFQQWFFKSWGEAYAEKSTNARFLFQAGIQLHDEWTSFRESESIGTLMSLDPIDYLPSPNDNLRPWLIVLLLVTIGQSLALLLYAISQLTAVFSTSKVMFAQAMIRITNATFRFYDVTPVGRLMNRLTSDIQVLDSALSYFGATIFYATLFISSVVIIASISPLFLLFSIILMAIFVVVFLQFLPASQSMKRLETVSISPLYTIFGELLQDQGLTSVRAFHAQEHFQSRVITTVDQFQGIGHFYWSVQNWLMYRYENISALSTFAMTAIALATSLPPGLTAFMLNNASSFIMSTHTLCLRFGDLQTEFISVERIVELLEIEQEPEGTIDPPATWPKFGSEVTFEKVTIRYAPNLDPSLTNINLHIPGGSTTAIIGRTGSGKSTLAAALLNIVRAETGVITIDGVPLTDIKVKTLRHRVTFVPQDPVLFLGSIRQNLDPVDQFSDEECEAVLKRVCDGSAGQNWGLDTQVESGGRNFSQGQRQLIGITRAVLRRSGIVILDEATASIDVETSMKLQTILREELKEATIITIAHRVEAVKGVDYFVQLDNGKVAREGPVEGNLLIDQTDGNVLGRSNDEE</sequence>
<dbReference type="CDD" id="cd18604">
    <property type="entry name" value="ABC_6TM_VMR1_D2_like"/>
    <property type="match status" value="1"/>
</dbReference>
<keyword evidence="6 9" id="KW-1133">Transmembrane helix</keyword>
<dbReference type="InterPro" id="IPR011527">
    <property type="entry name" value="ABC1_TM_dom"/>
</dbReference>
<feature type="transmembrane region" description="Helical" evidence="9">
    <location>
        <begin position="475"/>
        <end position="493"/>
    </location>
</feature>
<dbReference type="SMART" id="SM00382">
    <property type="entry name" value="AAA"/>
    <property type="match status" value="2"/>
</dbReference>
<dbReference type="SUPFAM" id="SSF90123">
    <property type="entry name" value="ABC transporter transmembrane region"/>
    <property type="match status" value="2"/>
</dbReference>
<dbReference type="Proteomes" id="UP000800235">
    <property type="component" value="Unassembled WGS sequence"/>
</dbReference>
<reference evidence="12" key="1">
    <citation type="journal article" date="2020" name="Stud. Mycol.">
        <title>101 Dothideomycetes genomes: a test case for predicting lifestyles and emergence of pathogens.</title>
        <authorList>
            <person name="Haridas S."/>
            <person name="Albert R."/>
            <person name="Binder M."/>
            <person name="Bloem J."/>
            <person name="Labutti K."/>
            <person name="Salamov A."/>
            <person name="Andreopoulos B."/>
            <person name="Baker S."/>
            <person name="Barry K."/>
            <person name="Bills G."/>
            <person name="Bluhm B."/>
            <person name="Cannon C."/>
            <person name="Castanera R."/>
            <person name="Culley D."/>
            <person name="Daum C."/>
            <person name="Ezra D."/>
            <person name="Gonzalez J."/>
            <person name="Henrissat B."/>
            <person name="Kuo A."/>
            <person name="Liang C."/>
            <person name="Lipzen A."/>
            <person name="Lutzoni F."/>
            <person name="Magnuson J."/>
            <person name="Mondo S."/>
            <person name="Nolan M."/>
            <person name="Ohm R."/>
            <person name="Pangilinan J."/>
            <person name="Park H.-J."/>
            <person name="Ramirez L."/>
            <person name="Alfaro M."/>
            <person name="Sun H."/>
            <person name="Tritt A."/>
            <person name="Yoshinaga Y."/>
            <person name="Zwiers L.-H."/>
            <person name="Turgeon B."/>
            <person name="Goodwin S."/>
            <person name="Spatafora J."/>
            <person name="Crous P."/>
            <person name="Grigoriev I."/>
        </authorList>
    </citation>
    <scope>NUCLEOTIDE SEQUENCE</scope>
    <source>
        <strain evidence="12">CBS 130266</strain>
    </source>
</reference>
<evidence type="ECO:0000256" key="9">
    <source>
        <dbReference type="SAM" id="Phobius"/>
    </source>
</evidence>
<dbReference type="SUPFAM" id="SSF52540">
    <property type="entry name" value="P-loop containing nucleoside triphosphate hydrolases"/>
    <property type="match status" value="2"/>
</dbReference>
<accession>A0A9P4NRV5</accession>
<dbReference type="Gene3D" id="3.40.50.300">
    <property type="entry name" value="P-loop containing nucleotide triphosphate hydrolases"/>
    <property type="match status" value="2"/>
</dbReference>
<feature type="transmembrane region" description="Helical" evidence="9">
    <location>
        <begin position="579"/>
        <end position="600"/>
    </location>
</feature>
<dbReference type="PROSITE" id="PS00211">
    <property type="entry name" value="ABC_TRANSPORTER_1"/>
    <property type="match status" value="1"/>
</dbReference>
<evidence type="ECO:0000256" key="7">
    <source>
        <dbReference type="ARBA" id="ARBA00023136"/>
    </source>
</evidence>
<dbReference type="GO" id="GO:0005524">
    <property type="term" value="F:ATP binding"/>
    <property type="evidence" value="ECO:0007669"/>
    <property type="project" value="UniProtKB-KW"/>
</dbReference>
<evidence type="ECO:0000256" key="3">
    <source>
        <dbReference type="ARBA" id="ARBA00022692"/>
    </source>
</evidence>
<feature type="transmembrane region" description="Helical" evidence="9">
    <location>
        <begin position="1029"/>
        <end position="1049"/>
    </location>
</feature>
<feature type="domain" description="ABC transporter" evidence="10">
    <location>
        <begin position="675"/>
        <end position="898"/>
    </location>
</feature>
<feature type="transmembrane region" description="Helical" evidence="9">
    <location>
        <begin position="499"/>
        <end position="519"/>
    </location>
</feature>
<dbReference type="PANTHER" id="PTHR24223:SF415">
    <property type="entry name" value="FI20190P1"/>
    <property type="match status" value="1"/>
</dbReference>
<comment type="caution">
    <text evidence="12">The sequence shown here is derived from an EMBL/GenBank/DDBJ whole genome shotgun (WGS) entry which is preliminary data.</text>
</comment>
<dbReference type="EMBL" id="MU007038">
    <property type="protein sequence ID" value="KAF2430517.1"/>
    <property type="molecule type" value="Genomic_DNA"/>
</dbReference>
<evidence type="ECO:0000256" key="6">
    <source>
        <dbReference type="ARBA" id="ARBA00022989"/>
    </source>
</evidence>
<feature type="transmembrane region" description="Helical" evidence="9">
    <location>
        <begin position="947"/>
        <end position="965"/>
    </location>
</feature>
<dbReference type="InterPro" id="IPR017871">
    <property type="entry name" value="ABC_transporter-like_CS"/>
</dbReference>
<dbReference type="GO" id="GO:0140359">
    <property type="term" value="F:ABC-type transporter activity"/>
    <property type="evidence" value="ECO:0007669"/>
    <property type="project" value="InterPro"/>
</dbReference>
<keyword evidence="7 9" id="KW-0472">Membrane</keyword>
<evidence type="ECO:0000259" key="11">
    <source>
        <dbReference type="PROSITE" id="PS50929"/>
    </source>
</evidence>
<feature type="domain" description="ABC transmembrane type-1" evidence="11">
    <location>
        <begin position="284"/>
        <end position="639"/>
    </location>
</feature>
<keyword evidence="4" id="KW-0547">Nucleotide-binding</keyword>
<evidence type="ECO:0000256" key="5">
    <source>
        <dbReference type="ARBA" id="ARBA00022840"/>
    </source>
</evidence>
<dbReference type="CDD" id="cd03244">
    <property type="entry name" value="ABCC_MRP_domain2"/>
    <property type="match status" value="1"/>
</dbReference>
<comment type="subcellular location">
    <subcellularLocation>
        <location evidence="1">Membrane</location>
    </subcellularLocation>
</comment>
<evidence type="ECO:0000256" key="2">
    <source>
        <dbReference type="ARBA" id="ARBA00022448"/>
    </source>
</evidence>
<dbReference type="PANTHER" id="PTHR24223">
    <property type="entry name" value="ATP-BINDING CASSETTE SUB-FAMILY C"/>
    <property type="match status" value="1"/>
</dbReference>
<dbReference type="PROSITE" id="PS50929">
    <property type="entry name" value="ABC_TM1F"/>
    <property type="match status" value="2"/>
</dbReference>
<feature type="transmembrane region" description="Helical" evidence="9">
    <location>
        <begin position="85"/>
        <end position="104"/>
    </location>
</feature>
<feature type="compositionally biased region" description="Basic and acidic residues" evidence="8">
    <location>
        <begin position="880"/>
        <end position="912"/>
    </location>
</feature>
<feature type="transmembrane region" description="Helical" evidence="9">
    <location>
        <begin position="110"/>
        <end position="132"/>
    </location>
</feature>
<dbReference type="GO" id="GO:0016020">
    <property type="term" value="C:membrane"/>
    <property type="evidence" value="ECO:0007669"/>
    <property type="project" value="UniProtKB-SubCell"/>
</dbReference>
<proteinExistence type="predicted"/>
<dbReference type="InterPro" id="IPR003439">
    <property type="entry name" value="ABC_transporter-like_ATP-bd"/>
</dbReference>
<protein>
    <submittedName>
        <fullName evidence="12">ABC transporter</fullName>
    </submittedName>
</protein>
<feature type="region of interest" description="Disordered" evidence="8">
    <location>
        <begin position="879"/>
        <end position="920"/>
    </location>
</feature>
<organism evidence="12 13">
    <name type="scientific">Tothia fuscella</name>
    <dbReference type="NCBI Taxonomy" id="1048955"/>
    <lineage>
        <taxon>Eukaryota</taxon>
        <taxon>Fungi</taxon>
        <taxon>Dikarya</taxon>
        <taxon>Ascomycota</taxon>
        <taxon>Pezizomycotina</taxon>
        <taxon>Dothideomycetes</taxon>
        <taxon>Pleosporomycetidae</taxon>
        <taxon>Venturiales</taxon>
        <taxon>Cylindrosympodiaceae</taxon>
        <taxon>Tothia</taxon>
    </lineage>
</organism>
<evidence type="ECO:0000313" key="13">
    <source>
        <dbReference type="Proteomes" id="UP000800235"/>
    </source>
</evidence>
<dbReference type="Gene3D" id="1.20.1560.10">
    <property type="entry name" value="ABC transporter type 1, transmembrane domain"/>
    <property type="match status" value="2"/>
</dbReference>
<keyword evidence="5" id="KW-0067">ATP-binding</keyword>
<feature type="transmembrane region" description="Helical" evidence="9">
    <location>
        <begin position="323"/>
        <end position="344"/>
    </location>
</feature>
<evidence type="ECO:0000256" key="8">
    <source>
        <dbReference type="SAM" id="MobiDB-lite"/>
    </source>
</evidence>
<evidence type="ECO:0000256" key="1">
    <source>
        <dbReference type="ARBA" id="ARBA00004370"/>
    </source>
</evidence>
<dbReference type="GO" id="GO:0016887">
    <property type="term" value="F:ATP hydrolysis activity"/>
    <property type="evidence" value="ECO:0007669"/>
    <property type="project" value="InterPro"/>
</dbReference>
<name>A0A9P4NRV5_9PEZI</name>